<dbReference type="Pfam" id="PF00930">
    <property type="entry name" value="DPPIV_N"/>
    <property type="match status" value="1"/>
</dbReference>
<dbReference type="InterPro" id="IPR001375">
    <property type="entry name" value="Peptidase_S9_cat"/>
</dbReference>
<feature type="domain" description="Dipeptidylpeptidase IV N-terminal" evidence="2">
    <location>
        <begin position="97"/>
        <end position="421"/>
    </location>
</feature>
<dbReference type="RefSeq" id="WP_407327749.1">
    <property type="nucleotide sequence ID" value="NZ_CP136865.1"/>
</dbReference>
<dbReference type="Pfam" id="PF00326">
    <property type="entry name" value="Peptidase_S9"/>
    <property type="match status" value="1"/>
</dbReference>
<dbReference type="SUPFAM" id="SSF53474">
    <property type="entry name" value="alpha/beta-Hydrolases"/>
    <property type="match status" value="1"/>
</dbReference>
<dbReference type="InterPro" id="IPR029058">
    <property type="entry name" value="AB_hydrolase_fold"/>
</dbReference>
<evidence type="ECO:0000313" key="4">
    <source>
        <dbReference type="Proteomes" id="UP001626549"/>
    </source>
</evidence>
<dbReference type="SUPFAM" id="SSF82171">
    <property type="entry name" value="DPP6 N-terminal domain-like"/>
    <property type="match status" value="1"/>
</dbReference>
<dbReference type="InterPro" id="IPR002469">
    <property type="entry name" value="Peptidase_S9B_N"/>
</dbReference>
<dbReference type="InterPro" id="IPR050278">
    <property type="entry name" value="Serine_Prot_S9B/DPPIV"/>
</dbReference>
<dbReference type="Proteomes" id="UP001626549">
    <property type="component" value="Chromosome"/>
</dbReference>
<dbReference type="PANTHER" id="PTHR11731">
    <property type="entry name" value="PROTEASE FAMILY S9B,C DIPEPTIDYL-PEPTIDASE IV-RELATED"/>
    <property type="match status" value="1"/>
</dbReference>
<name>A0ABZ0ICB3_9GAMM</name>
<dbReference type="PANTHER" id="PTHR11731:SF193">
    <property type="entry name" value="DIPEPTIDYL PEPTIDASE 9"/>
    <property type="match status" value="1"/>
</dbReference>
<accession>A0ABZ0ICB3</accession>
<reference evidence="3 4" key="1">
    <citation type="submission" date="2023-10" db="EMBL/GenBank/DDBJ databases">
        <title>Two novel species belonging to the OM43/NOR5 clade.</title>
        <authorList>
            <person name="Park M."/>
        </authorList>
    </citation>
    <scope>NUCLEOTIDE SEQUENCE [LARGE SCALE GENOMIC DNA]</scope>
    <source>
        <strain evidence="3 4">IMCC45268</strain>
    </source>
</reference>
<evidence type="ECO:0000259" key="1">
    <source>
        <dbReference type="Pfam" id="PF00326"/>
    </source>
</evidence>
<keyword evidence="4" id="KW-1185">Reference proteome</keyword>
<proteinExistence type="predicted"/>
<dbReference type="Gene3D" id="2.140.10.30">
    <property type="entry name" value="Dipeptidylpeptidase IV, N-terminal domain"/>
    <property type="match status" value="1"/>
</dbReference>
<protein>
    <submittedName>
        <fullName evidence="3">Prolyl oligopeptidase family serine peptidase</fullName>
    </submittedName>
</protein>
<evidence type="ECO:0000259" key="2">
    <source>
        <dbReference type="Pfam" id="PF00930"/>
    </source>
</evidence>
<evidence type="ECO:0000313" key="3">
    <source>
        <dbReference type="EMBL" id="WOJ97061.1"/>
    </source>
</evidence>
<feature type="domain" description="Peptidase S9 prolyl oligopeptidase catalytic" evidence="1">
    <location>
        <begin position="502"/>
        <end position="700"/>
    </location>
</feature>
<dbReference type="EMBL" id="CP136865">
    <property type="protein sequence ID" value="WOJ97061.1"/>
    <property type="molecule type" value="Genomic_DNA"/>
</dbReference>
<gene>
    <name evidence="3" type="ORF">R0137_00465</name>
</gene>
<sequence length="708" mass="78956">MLTQSVVARAAIPLTLDDVFASPSLFGTPPSAPKWAPDSRSFAFTWNDKGLPDRGLWLSSADGKQLRQIPLPDTSTSLRDFVWRGDGQSLLVLQGGELWQIATSDGSAEHLGILGDGVSTLTMAPDGRQLAFLKGGDLWIFDLEKKTLRPLSDLGIPPLSNLTIGRYNRAEREIGPGIWGGPTYAWSPDSKRIAVHLVDRQSMRKVPFPDYLAAETTPNEIRRGYPGDANESRQVGIIDLSDGRLERLPLEKPDARQVIGFSWSGKGVLLLDIASDTAEDRWLYRVDEQNELILVWHSNRPSRIYTAFASAWHSDNERIVFLSDLDNRYGLYQINAFTPEEFPKRISNANTDVLSAPHVTTSGEIFYTANLPSPAERHVLRIGANGGPPEQLTRLPGYNSAHPSPDGAQLAFIHSEASLPPEIYTLTAPGQVSHRVTHSPSERFEKQDWARSRYVSFPSHIDDYTLHARILEPPNLEPGKKYPVLFGPMYSNTVRNRWSGRYSRIQQLLVQKGYIVVQVDMRGSTGYGRDFREEFLVDFAGDDIEDIVSAVDYLKSQPHMDIERMGIWGSSYGGTLSIYTLLKKPGLFRAGVAAAAAVDPHFFGTDDVAIVRRPDTHPEVFLNTAARYAENLEDHLLIIHGMQDQVVPFKTTAALADLLIKKGKDFDFAFAPGATHSWSREAHYSRYLFGKMLTHFDRYLLPEAAASK</sequence>
<dbReference type="Gene3D" id="3.40.50.1820">
    <property type="entry name" value="alpha/beta hydrolase"/>
    <property type="match status" value="1"/>
</dbReference>
<organism evidence="3 4">
    <name type="scientific">Congregibacter brevis</name>
    <dbReference type="NCBI Taxonomy" id="3081201"/>
    <lineage>
        <taxon>Bacteria</taxon>
        <taxon>Pseudomonadati</taxon>
        <taxon>Pseudomonadota</taxon>
        <taxon>Gammaproteobacteria</taxon>
        <taxon>Cellvibrionales</taxon>
        <taxon>Halieaceae</taxon>
        <taxon>Congregibacter</taxon>
    </lineage>
</organism>